<protein>
    <recommendedName>
        <fullName evidence="5">Alpha-L-fucosidase 2</fullName>
    </recommendedName>
</protein>
<reference evidence="3 4" key="1">
    <citation type="submission" date="2022-10" db="EMBL/GenBank/DDBJ databases">
        <title>Comparative genomics and taxonomic characterization of three novel marine species of genus Reichenbachiella exhibiting antioxidant and polysaccharide degradation activities.</title>
        <authorList>
            <person name="Muhammad N."/>
            <person name="Lee Y.-J."/>
            <person name="Ko J."/>
            <person name="Kim S.-G."/>
        </authorList>
    </citation>
    <scope>NUCLEOTIDE SEQUENCE [LARGE SCALE GENOMIC DNA]</scope>
    <source>
        <strain evidence="3 4">ABR2-5</strain>
    </source>
</reference>
<name>A0ABT3CNC8_9BACT</name>
<organism evidence="3 4">
    <name type="scientific">Reichenbachiella ulvae</name>
    <dbReference type="NCBI Taxonomy" id="2980104"/>
    <lineage>
        <taxon>Bacteria</taxon>
        <taxon>Pseudomonadati</taxon>
        <taxon>Bacteroidota</taxon>
        <taxon>Cytophagia</taxon>
        <taxon>Cytophagales</taxon>
        <taxon>Reichenbachiellaceae</taxon>
        <taxon>Reichenbachiella</taxon>
    </lineage>
</organism>
<gene>
    <name evidence="3" type="ORF">N7U62_00400</name>
</gene>
<dbReference type="Proteomes" id="UP001300692">
    <property type="component" value="Unassembled WGS sequence"/>
</dbReference>
<dbReference type="EMBL" id="JAOYOD010000001">
    <property type="protein sequence ID" value="MCV9385097.1"/>
    <property type="molecule type" value="Genomic_DNA"/>
</dbReference>
<dbReference type="Pfam" id="PF22124">
    <property type="entry name" value="Glyco_hydro_95_cat"/>
    <property type="match status" value="1"/>
</dbReference>
<evidence type="ECO:0000313" key="3">
    <source>
        <dbReference type="EMBL" id="MCV9385097.1"/>
    </source>
</evidence>
<dbReference type="InterPro" id="IPR012341">
    <property type="entry name" value="6hp_glycosidase-like_sf"/>
</dbReference>
<dbReference type="InterPro" id="IPR008928">
    <property type="entry name" value="6-hairpin_glycosidase_sf"/>
</dbReference>
<dbReference type="SUPFAM" id="SSF48208">
    <property type="entry name" value="Six-hairpin glycosidases"/>
    <property type="match status" value="1"/>
</dbReference>
<dbReference type="Pfam" id="PF21307">
    <property type="entry name" value="Glyco_hydro_95_C"/>
    <property type="match status" value="1"/>
</dbReference>
<evidence type="ECO:0000313" key="4">
    <source>
        <dbReference type="Proteomes" id="UP001300692"/>
    </source>
</evidence>
<accession>A0ABT3CNC8</accession>
<dbReference type="PANTHER" id="PTHR31084:SF0">
    <property type="entry name" value="ALPHA-L-FUCOSIDASE 2"/>
    <property type="match status" value="1"/>
</dbReference>
<evidence type="ECO:0000259" key="1">
    <source>
        <dbReference type="Pfam" id="PF21307"/>
    </source>
</evidence>
<dbReference type="InterPro" id="IPR049053">
    <property type="entry name" value="AFCA-like_C"/>
</dbReference>
<feature type="domain" description="Alpha fucosidase A-like C-terminal" evidence="1">
    <location>
        <begin position="298"/>
        <end position="363"/>
    </location>
</feature>
<proteinExistence type="predicted"/>
<keyword evidence="4" id="KW-1185">Reference proteome</keyword>
<comment type="caution">
    <text evidence="3">The sequence shown here is derived from an EMBL/GenBank/DDBJ whole genome shotgun (WGS) entry which is preliminary data.</text>
</comment>
<dbReference type="InterPro" id="IPR054363">
    <property type="entry name" value="GH95_cat"/>
</dbReference>
<sequence>MSFIHDLAKNGEKTAELNYGLDGWVAHHNSDIWAHTGPVAGDPMWSNWTMGGAWLMSHVFEHYYYTGDKEFLKSYLPEIKGAAEFVIGMLERNGGGYLEPAMGTSPENQFYSSAGKAVSLTKGTAMDVTLTREILVRCRRSMELLDPSNAFLKTLDQTIAQLRPLKIGEDGTLLEWDQPYKELDPHHRHVSHLYGLHPGNQINLWDTPELFEVCKQSLLKRGDEATGWSMGWKINLWARLLDGDHALKIMNNLIRTSDVEGEKWDRPGLYGNLFDAHPPFQIDGNFGFTAGVAEMLMQSHAGGIHLLPALPTAWDRGEVKGLKARGGFEVDIKWSKGVMESAEVKSALGGLCVIISEWPLEIPGAKRVETPDSNPLMEPIASARPIVLGEGEAGISESKKYYMYQWETQRGQTYSIQPSL</sequence>
<evidence type="ECO:0000259" key="2">
    <source>
        <dbReference type="Pfam" id="PF22124"/>
    </source>
</evidence>
<dbReference type="Gene3D" id="1.50.10.10">
    <property type="match status" value="1"/>
</dbReference>
<evidence type="ECO:0008006" key="5">
    <source>
        <dbReference type="Google" id="ProtNLM"/>
    </source>
</evidence>
<dbReference type="PANTHER" id="PTHR31084">
    <property type="entry name" value="ALPHA-L-FUCOSIDASE 2"/>
    <property type="match status" value="1"/>
</dbReference>
<feature type="domain" description="Glycosyl hydrolase family 95 catalytic" evidence="2">
    <location>
        <begin position="2"/>
        <end position="296"/>
    </location>
</feature>